<reference evidence="3" key="1">
    <citation type="submission" date="2016-06" db="UniProtKB">
        <authorList>
            <consortium name="WormBaseParasite"/>
        </authorList>
    </citation>
    <scope>IDENTIFICATION</scope>
</reference>
<proteinExistence type="predicted"/>
<evidence type="ECO:0000313" key="3">
    <source>
        <dbReference type="WBParaSite" id="SSLN_0000252401-mRNA-1"/>
    </source>
</evidence>
<dbReference type="OrthoDB" id="410104at2759"/>
<dbReference type="Proteomes" id="UP000275846">
    <property type="component" value="Unassembled WGS sequence"/>
</dbReference>
<sequence length="136" mass="14606">MLQFSYLQLLTHMVRQLPRRDGGACYGQPGSLGAFVVTNGVNRGCVIAPILFSLMSFSMLMDAHLDACPAICIVYMTGWHVNSRVHGDICSATIDRIPKAPPSSITINSIILAITPVANLTAAINTIITSPTPSHR</sequence>
<dbReference type="EMBL" id="UYSU01032255">
    <property type="protein sequence ID" value="VDL88835.1"/>
    <property type="molecule type" value="Genomic_DNA"/>
</dbReference>
<dbReference type="AlphaFoldDB" id="A0A183SE02"/>
<keyword evidence="2" id="KW-1185">Reference proteome</keyword>
<evidence type="ECO:0000313" key="2">
    <source>
        <dbReference type="Proteomes" id="UP000275846"/>
    </source>
</evidence>
<protein>
    <submittedName>
        <fullName evidence="3">Reverse transcriptase domain-containing protein</fullName>
    </submittedName>
</protein>
<evidence type="ECO:0000313" key="1">
    <source>
        <dbReference type="EMBL" id="VDL88835.1"/>
    </source>
</evidence>
<reference evidence="1 2" key="2">
    <citation type="submission" date="2018-11" db="EMBL/GenBank/DDBJ databases">
        <authorList>
            <consortium name="Pathogen Informatics"/>
        </authorList>
    </citation>
    <scope>NUCLEOTIDE SEQUENCE [LARGE SCALE GENOMIC DNA]</scope>
    <source>
        <strain evidence="1 2">NST_G2</strain>
    </source>
</reference>
<gene>
    <name evidence="1" type="ORF">SSLN_LOCUS2450</name>
</gene>
<organism evidence="3">
    <name type="scientific">Schistocephalus solidus</name>
    <name type="common">Tapeworm</name>
    <dbReference type="NCBI Taxonomy" id="70667"/>
    <lineage>
        <taxon>Eukaryota</taxon>
        <taxon>Metazoa</taxon>
        <taxon>Spiralia</taxon>
        <taxon>Lophotrochozoa</taxon>
        <taxon>Platyhelminthes</taxon>
        <taxon>Cestoda</taxon>
        <taxon>Eucestoda</taxon>
        <taxon>Diphyllobothriidea</taxon>
        <taxon>Diphyllobothriidae</taxon>
        <taxon>Schistocephalus</taxon>
    </lineage>
</organism>
<dbReference type="WBParaSite" id="SSLN_0000252401-mRNA-1">
    <property type="protein sequence ID" value="SSLN_0000252401-mRNA-1"/>
    <property type="gene ID" value="SSLN_0000252401"/>
</dbReference>
<name>A0A183SE02_SCHSO</name>
<accession>A0A183SE02</accession>